<feature type="signal peptide" evidence="2">
    <location>
        <begin position="1"/>
        <end position="26"/>
    </location>
</feature>
<organism evidence="3 4">
    <name type="scientific">Tumidithrix elongata BACA0141</name>
    <dbReference type="NCBI Taxonomy" id="2716417"/>
    <lineage>
        <taxon>Bacteria</taxon>
        <taxon>Bacillati</taxon>
        <taxon>Cyanobacteriota</taxon>
        <taxon>Cyanophyceae</taxon>
        <taxon>Pseudanabaenales</taxon>
        <taxon>Pseudanabaenaceae</taxon>
        <taxon>Tumidithrix</taxon>
        <taxon>Tumidithrix elongata</taxon>
    </lineage>
</organism>
<dbReference type="Proteomes" id="UP001333818">
    <property type="component" value="Unassembled WGS sequence"/>
</dbReference>
<proteinExistence type="predicted"/>
<feature type="chain" id="PRO_5043981805" description="Lipoprotein" evidence="2">
    <location>
        <begin position="27"/>
        <end position="237"/>
    </location>
</feature>
<name>A0AAW9Q104_9CYAN</name>
<dbReference type="PROSITE" id="PS51257">
    <property type="entry name" value="PROKAR_LIPOPROTEIN"/>
    <property type="match status" value="1"/>
</dbReference>
<feature type="region of interest" description="Disordered" evidence="1">
    <location>
        <begin position="34"/>
        <end position="73"/>
    </location>
</feature>
<evidence type="ECO:0008006" key="5">
    <source>
        <dbReference type="Google" id="ProtNLM"/>
    </source>
</evidence>
<reference evidence="3" key="1">
    <citation type="submission" date="2024-01" db="EMBL/GenBank/DDBJ databases">
        <title>Bank of Algae and Cyanobacteria of the Azores (BACA) strain genomes.</title>
        <authorList>
            <person name="Luz R."/>
            <person name="Cordeiro R."/>
            <person name="Fonseca A."/>
            <person name="Goncalves V."/>
        </authorList>
    </citation>
    <scope>NUCLEOTIDE SEQUENCE</scope>
    <source>
        <strain evidence="3">BACA0141</strain>
    </source>
</reference>
<feature type="compositionally biased region" description="Low complexity" evidence="1">
    <location>
        <begin position="36"/>
        <end position="69"/>
    </location>
</feature>
<evidence type="ECO:0000313" key="3">
    <source>
        <dbReference type="EMBL" id="MEE3718811.1"/>
    </source>
</evidence>
<protein>
    <recommendedName>
        <fullName evidence="5">Lipoprotein</fullName>
    </recommendedName>
</protein>
<sequence>MTFKSLRLKHTAIAALSVLSGSIALAACTPTAPVEKTSPVATSTATASATPKAPTTSATPTASASPKATDSSDKFAKVTIDQLEPYKHKSGVFEMQVPKGWKEADSSKAGEVIVLWTDPTGNALIAADIFTPPNDVPVDKLPEVLETVVKGLFGSQPDFEMGKPMPQPDGSVQIVFSATASSQGLKAKLQGNSFIEKKGDKLSILTFGSLESQFDGLKDSFTKIANSQKVSTDVKVP</sequence>
<dbReference type="AlphaFoldDB" id="A0AAW9Q104"/>
<evidence type="ECO:0000256" key="2">
    <source>
        <dbReference type="SAM" id="SignalP"/>
    </source>
</evidence>
<dbReference type="RefSeq" id="WP_330485247.1">
    <property type="nucleotide sequence ID" value="NZ_JAZBJZ010000095.1"/>
</dbReference>
<accession>A0AAW9Q104</accession>
<keyword evidence="4" id="KW-1185">Reference proteome</keyword>
<gene>
    <name evidence="3" type="ORF">V2H45_18875</name>
</gene>
<evidence type="ECO:0000313" key="4">
    <source>
        <dbReference type="Proteomes" id="UP001333818"/>
    </source>
</evidence>
<keyword evidence="2" id="KW-0732">Signal</keyword>
<evidence type="ECO:0000256" key="1">
    <source>
        <dbReference type="SAM" id="MobiDB-lite"/>
    </source>
</evidence>
<comment type="caution">
    <text evidence="3">The sequence shown here is derived from an EMBL/GenBank/DDBJ whole genome shotgun (WGS) entry which is preliminary data.</text>
</comment>
<dbReference type="EMBL" id="JAZBJZ010000095">
    <property type="protein sequence ID" value="MEE3718811.1"/>
    <property type="molecule type" value="Genomic_DNA"/>
</dbReference>